<dbReference type="RefSeq" id="XP_038069495.1">
    <property type="nucleotide sequence ID" value="XM_038213567.1"/>
</dbReference>
<sequence>MHDLLDHPEVWSRLAVGVVGEMCGGHPAYSPVLMLRENGGECLPLQVFADGKSLNSGSLLKLEPTQARLIPTAHDRKFGPIRNALRAIRQSFSGRGLHSVPTDEIAILEETCPLSGPDSFEFLQISRCFQQPVGGDKSSRKGGRQTELKLGIYNVRTRRVDPRKLLGCCVDPASPVAKLKKRKFFMVYETYVAGEVTLSARARAHRARRGVPTGDITLSTKRDCPVCFRCVEVILSRSGIVKNLRFDVRLRELSTIKDQAVLPTMKILMLK</sequence>
<name>A0A914AZA7_PATMI</name>
<evidence type="ECO:0000313" key="1">
    <source>
        <dbReference type="EnsemblMetazoa" id="XP_038069495.1"/>
    </source>
</evidence>
<organism evidence="1 2">
    <name type="scientific">Patiria miniata</name>
    <name type="common">Bat star</name>
    <name type="synonym">Asterina miniata</name>
    <dbReference type="NCBI Taxonomy" id="46514"/>
    <lineage>
        <taxon>Eukaryota</taxon>
        <taxon>Metazoa</taxon>
        <taxon>Echinodermata</taxon>
        <taxon>Eleutherozoa</taxon>
        <taxon>Asterozoa</taxon>
        <taxon>Asteroidea</taxon>
        <taxon>Valvatacea</taxon>
        <taxon>Valvatida</taxon>
        <taxon>Asterinidae</taxon>
        <taxon>Patiria</taxon>
    </lineage>
</organism>
<dbReference type="AlphaFoldDB" id="A0A914AZA7"/>
<proteinExistence type="predicted"/>
<accession>A0A914AZA7</accession>
<dbReference type="GeneID" id="119738654"/>
<reference evidence="1" key="1">
    <citation type="submission" date="2022-11" db="UniProtKB">
        <authorList>
            <consortium name="EnsemblMetazoa"/>
        </authorList>
    </citation>
    <scope>IDENTIFICATION</scope>
</reference>
<dbReference type="OrthoDB" id="10664929at2759"/>
<evidence type="ECO:0000313" key="2">
    <source>
        <dbReference type="Proteomes" id="UP000887568"/>
    </source>
</evidence>
<protein>
    <submittedName>
        <fullName evidence="1">Uncharacterized protein</fullName>
    </submittedName>
</protein>
<dbReference type="Proteomes" id="UP000887568">
    <property type="component" value="Unplaced"/>
</dbReference>
<dbReference type="EnsemblMetazoa" id="XM_038213567.1">
    <property type="protein sequence ID" value="XP_038069495.1"/>
    <property type="gene ID" value="LOC119738654"/>
</dbReference>
<keyword evidence="2" id="KW-1185">Reference proteome</keyword>